<organism evidence="1 2">
    <name type="scientific">Albidovulum sediminicola</name>
    <dbReference type="NCBI Taxonomy" id="2984331"/>
    <lineage>
        <taxon>Bacteria</taxon>
        <taxon>Pseudomonadati</taxon>
        <taxon>Pseudomonadota</taxon>
        <taxon>Alphaproteobacteria</taxon>
        <taxon>Rhodobacterales</taxon>
        <taxon>Paracoccaceae</taxon>
        <taxon>Albidovulum</taxon>
    </lineage>
</organism>
<dbReference type="InterPro" id="IPR046723">
    <property type="entry name" value="DUF6615"/>
</dbReference>
<evidence type="ECO:0000313" key="2">
    <source>
        <dbReference type="Proteomes" id="UP001652503"/>
    </source>
</evidence>
<accession>A0ABT2Z1P6</accession>
<name>A0ABT2Z1P6_9RHOB</name>
<proteinExistence type="predicted"/>
<keyword evidence="2" id="KW-1185">Reference proteome</keyword>
<protein>
    <submittedName>
        <fullName evidence="1">Uncharacterized protein</fullName>
    </submittedName>
</protein>
<dbReference type="Pfam" id="PF20320">
    <property type="entry name" value="DUF6615"/>
    <property type="match status" value="1"/>
</dbReference>
<comment type="caution">
    <text evidence="1">The sequence shown here is derived from an EMBL/GenBank/DDBJ whole genome shotgun (WGS) entry which is preliminary data.</text>
</comment>
<evidence type="ECO:0000313" key="1">
    <source>
        <dbReference type="EMBL" id="MCV2865017.1"/>
    </source>
</evidence>
<reference evidence="1 2" key="1">
    <citation type="submission" date="2022-10" db="EMBL/GenBank/DDBJ databases">
        <title>Defluviimonas sp. nov., isolated from ocean surface water.</title>
        <authorList>
            <person name="He W."/>
            <person name="Wang L."/>
            <person name="Zhang D.-F."/>
        </authorList>
    </citation>
    <scope>NUCLEOTIDE SEQUENCE [LARGE SCALE GENOMIC DNA]</scope>
    <source>
        <strain evidence="1 2">WL0075</strain>
    </source>
</reference>
<gene>
    <name evidence="1" type="ORF">OE647_09730</name>
</gene>
<dbReference type="EMBL" id="JAOWLA010000008">
    <property type="protein sequence ID" value="MCV2865017.1"/>
    <property type="molecule type" value="Genomic_DNA"/>
</dbReference>
<dbReference type="Proteomes" id="UP001652503">
    <property type="component" value="Unassembled WGS sequence"/>
</dbReference>
<sequence>MLHTFLELGDAVSRNLAFAHANDGKISYGEETVTETNLLEILRWHSDRGTQLTAISKGQEAKIGADWEWVVVGRKYSLFMRVQAKRTKKNDRLTIKHKVGKAPNIQEQIDILINNCPAATPDEITWKPVYCFYSKNSERKLWKSAGGKTPWRPYEYGCLIADATDIKKKTSIKTIQDVEDVSVPWHIFFAPIGFKTRYFFAEWAEGSDGTLGFLMSEGVMAVSPDLTDDRKSPTNGFPTIEQLNGEMAIDKDMVGVRETNPEELERVRTRDRRDGVDAPRFLILNVKDEPSRRRG</sequence>